<protein>
    <submittedName>
        <fullName evidence="2">Enamine deaminase RidA, house cleaning of reactive enamine intermediates, YjgF/YER057c/UK114 family</fullName>
    </submittedName>
</protein>
<feature type="domain" description="Endoribonuclease L-PSP/chorismate mutase-like" evidence="1">
    <location>
        <begin position="7"/>
        <end position="146"/>
    </location>
</feature>
<dbReference type="EMBL" id="FSQX01000001">
    <property type="protein sequence ID" value="SIN72810.1"/>
    <property type="molecule type" value="Genomic_DNA"/>
</dbReference>
<dbReference type="AlphaFoldDB" id="A0A1N6JB00"/>
<evidence type="ECO:0000313" key="3">
    <source>
        <dbReference type="Proteomes" id="UP000185024"/>
    </source>
</evidence>
<dbReference type="Proteomes" id="UP000185024">
    <property type="component" value="Unassembled WGS sequence"/>
</dbReference>
<name>A0A1N6JB00_9GAMM</name>
<dbReference type="InterPro" id="IPR013813">
    <property type="entry name" value="Endoribo_LPSP/chorism_mut-like"/>
</dbReference>
<dbReference type="PANTHER" id="PTHR43760:SF1">
    <property type="entry name" value="ENDORIBONUCLEASE L-PSP_CHORISMATE MUTASE-LIKE DOMAIN-CONTAINING PROTEIN"/>
    <property type="match status" value="1"/>
</dbReference>
<evidence type="ECO:0000313" key="2">
    <source>
        <dbReference type="EMBL" id="SIN72810.1"/>
    </source>
</evidence>
<dbReference type="SUPFAM" id="SSF55298">
    <property type="entry name" value="YjgF-like"/>
    <property type="match status" value="1"/>
</dbReference>
<dbReference type="Gene3D" id="3.30.1330.40">
    <property type="entry name" value="RutC-like"/>
    <property type="match status" value="1"/>
</dbReference>
<dbReference type="CDD" id="cd02199">
    <property type="entry name" value="YjgF_YER057c_UK114_like_1"/>
    <property type="match status" value="1"/>
</dbReference>
<dbReference type="PANTHER" id="PTHR43760">
    <property type="entry name" value="ENDORIBONUCLEASE-RELATED"/>
    <property type="match status" value="1"/>
</dbReference>
<dbReference type="GeneID" id="97278149"/>
<gene>
    <name evidence="2" type="ORF">SAMN05878438_2958</name>
</gene>
<sequence length="156" mass="16537">MTQTVEAAVAAQGLILPAIPRPRGTFLPWSRMGNQLFLAGQICERDGEVLYPGKVGAEFDLESGKLAAQACALNLLASLSEAVDGDMSRIVRCVRMNGFVNVAPDFHDVPLVINGASELFIALFGNNGKHARTAIGVATLPGNAAVEVESIFEVRD</sequence>
<dbReference type="RefSeq" id="WP_074211350.1">
    <property type="nucleotide sequence ID" value="NZ_BJOI01000074.1"/>
</dbReference>
<proteinExistence type="predicted"/>
<dbReference type="InterPro" id="IPR035959">
    <property type="entry name" value="RutC-like_sf"/>
</dbReference>
<dbReference type="Pfam" id="PF14588">
    <property type="entry name" value="YjgF_endoribonc"/>
    <property type="match status" value="1"/>
</dbReference>
<reference evidence="2 3" key="1">
    <citation type="submission" date="2016-11" db="EMBL/GenBank/DDBJ databases">
        <authorList>
            <person name="Jaros S."/>
            <person name="Januszkiewicz K."/>
            <person name="Wedrychowicz H."/>
        </authorList>
    </citation>
    <scope>NUCLEOTIDE SEQUENCE [LARGE SCALE GENOMIC DNA]</scope>
    <source>
        <strain evidence="2 3">ACAM 239</strain>
    </source>
</reference>
<evidence type="ECO:0000259" key="1">
    <source>
        <dbReference type="Pfam" id="PF14588"/>
    </source>
</evidence>
<accession>A0A1N6JB00</accession>
<organism evidence="2 3">
    <name type="scientific">Vreelandella aquamarina</name>
    <dbReference type="NCBI Taxonomy" id="77097"/>
    <lineage>
        <taxon>Bacteria</taxon>
        <taxon>Pseudomonadati</taxon>
        <taxon>Pseudomonadota</taxon>
        <taxon>Gammaproteobacteria</taxon>
        <taxon>Oceanospirillales</taxon>
        <taxon>Halomonadaceae</taxon>
        <taxon>Vreelandella</taxon>
    </lineage>
</organism>